<dbReference type="InterPro" id="IPR013783">
    <property type="entry name" value="Ig-like_fold"/>
</dbReference>
<dbReference type="CDD" id="cd00063">
    <property type="entry name" value="FN3"/>
    <property type="match status" value="1"/>
</dbReference>
<dbReference type="STRING" id="1411621.AUC43_07775"/>
<gene>
    <name evidence="2" type="ORF">AUC43_07775</name>
</gene>
<reference evidence="2 3" key="1">
    <citation type="submission" date="2015-12" db="EMBL/GenBank/DDBJ databases">
        <authorList>
            <person name="Shamseldin A."/>
            <person name="Moawad H."/>
            <person name="Abd El-Rahim W.M."/>
            <person name="Sadowsky M.J."/>
        </authorList>
    </citation>
    <scope>NUCLEOTIDE SEQUENCE [LARGE SCALE GENOMIC DNA]</scope>
    <source>
        <strain evidence="2 3">DG5B</strain>
    </source>
</reference>
<dbReference type="EMBL" id="CP013909">
    <property type="protein sequence ID" value="ALW84999.1"/>
    <property type="molecule type" value="Genomic_DNA"/>
</dbReference>
<keyword evidence="3" id="KW-1185">Reference proteome</keyword>
<dbReference type="InterPro" id="IPR011635">
    <property type="entry name" value="CARDB"/>
</dbReference>
<dbReference type="KEGG" id="hyg:AUC43_07775"/>
<dbReference type="Gene3D" id="2.60.40.10">
    <property type="entry name" value="Immunoglobulins"/>
    <property type="match status" value="2"/>
</dbReference>
<dbReference type="Proteomes" id="UP000059542">
    <property type="component" value="Chromosome"/>
</dbReference>
<accession>A0A0U4BNN5</accession>
<dbReference type="SUPFAM" id="SSF49265">
    <property type="entry name" value="Fibronectin type III"/>
    <property type="match status" value="1"/>
</dbReference>
<dbReference type="NCBIfam" id="TIGR04183">
    <property type="entry name" value="Por_Secre_tail"/>
    <property type="match status" value="1"/>
</dbReference>
<dbReference type="InterPro" id="IPR003961">
    <property type="entry name" value="FN3_dom"/>
</dbReference>
<proteinExistence type="predicted"/>
<dbReference type="InterPro" id="IPR036116">
    <property type="entry name" value="FN3_sf"/>
</dbReference>
<dbReference type="PROSITE" id="PS50853">
    <property type="entry name" value="FN3"/>
    <property type="match status" value="1"/>
</dbReference>
<evidence type="ECO:0000259" key="1">
    <source>
        <dbReference type="PROSITE" id="PS50853"/>
    </source>
</evidence>
<dbReference type="Pfam" id="PF18962">
    <property type="entry name" value="Por_Secre_tail"/>
    <property type="match status" value="1"/>
</dbReference>
<dbReference type="SMART" id="SM00060">
    <property type="entry name" value="FN3"/>
    <property type="match status" value="1"/>
</dbReference>
<dbReference type="Gene3D" id="2.60.120.200">
    <property type="match status" value="1"/>
</dbReference>
<evidence type="ECO:0000313" key="3">
    <source>
        <dbReference type="Proteomes" id="UP000059542"/>
    </source>
</evidence>
<name>A0A0U4BNN5_9BACT</name>
<dbReference type="AlphaFoldDB" id="A0A0U4BNN5"/>
<dbReference type="Pfam" id="PF00041">
    <property type="entry name" value="fn3"/>
    <property type="match status" value="1"/>
</dbReference>
<protein>
    <recommendedName>
        <fullName evidence="1">Fibronectin type-III domain-containing protein</fullName>
    </recommendedName>
</protein>
<organism evidence="2 3">
    <name type="scientific">Hymenobacter sedentarius</name>
    <dbReference type="NCBI Taxonomy" id="1411621"/>
    <lineage>
        <taxon>Bacteria</taxon>
        <taxon>Pseudomonadati</taxon>
        <taxon>Bacteroidota</taxon>
        <taxon>Cytophagia</taxon>
        <taxon>Cytophagales</taxon>
        <taxon>Hymenobacteraceae</taxon>
        <taxon>Hymenobacter</taxon>
    </lineage>
</organism>
<evidence type="ECO:0000313" key="2">
    <source>
        <dbReference type="EMBL" id="ALW84999.1"/>
    </source>
</evidence>
<dbReference type="InterPro" id="IPR026444">
    <property type="entry name" value="Secre_tail"/>
</dbReference>
<dbReference type="Pfam" id="PF07705">
    <property type="entry name" value="CARDB"/>
    <property type="match status" value="1"/>
</dbReference>
<feature type="domain" description="Fibronectin type-III" evidence="1">
    <location>
        <begin position="537"/>
        <end position="628"/>
    </location>
</feature>
<sequence>MAALLAGGTTVAAQAQLLNYSTATATNVPGTYTDLATVAGSTVIATANTDNANSAAQNIGFSFSYNGGTFTQFVLNTNGIMRLGSAAPSVANLFAAYENGQAAGVDPITSPSAADVNLLAPFNFDLEDGSAGPAEYRVATTGTAPNRVCTIQWKNVRDKAGTVNATQFDNFEFQVRLYETTNLIEFGYGNTVSATAGASINRFPTVGIKGSGSNPGQDILVNKTSSTAAWSTAVFITGVYASSTLNFRRLVPPDLGRTFRFATAPASDAAVTMVYTLGKIASPTALPHAVKAVVTNAGTTTQTNLAVTLNVTGANTFTDTKTVASLAAGASTTVTFADYPAALTAGTNTVTVTVPADANNANNAATYGQQVTADRTSYTDPTVAATGGVGIGTGNAVLATKYTLSAASVLSDVVLTFAAAAANAVNTAPFQVLIYDASGTGGLPGQVLYASATQNRTSAGGAVTVTVPSVAVPAAFFIGVKETSTANIAISYQTENPIRPGTFYYTTDGAVWNDFINVTPKARVAIEFGTVVPTCTPPTALAASNVTATDATITFTAPASGAANYEILYGPTGFNTVSGGTLVTASSSPVTLTGLSPATTYQVHVRSNCTAGGTSIYATPISFTTLCNPNPAVAAFPYNQNFDTILAGQALPCGFTTLNANNDNTTWAITKTNPNSGTNAIRYTGLTLNNVTADDWFFTPPLTLAATSRYQVAFRYRGEGIANSLSSFTESLEVTSGTAAMAAAQTNLLYTNAAITNTSYLLADGSSTTVVALLPAGAGTQYVGFHIKSAANQGNLYIDDLSITATAVTATSDALLRAISVFPNPSTTGQFDLEIHGANAKGSLAVLVTNALGQRVYTGSARDNYSNKVNLSSLAPGIYYLQVRHGQEQMTSRISIVK</sequence>